<name>A0A4Q1CB60_9BACT</name>
<comment type="caution">
    <text evidence="2">The sequence shown here is derived from an EMBL/GenBank/DDBJ whole genome shotgun (WGS) entry which is preliminary data.</text>
</comment>
<evidence type="ECO:0000313" key="2">
    <source>
        <dbReference type="EMBL" id="RXK56132.1"/>
    </source>
</evidence>
<dbReference type="OrthoDB" id="195582at2"/>
<feature type="chain" id="PRO_5020671269" evidence="1">
    <location>
        <begin position="28"/>
        <end position="191"/>
    </location>
</feature>
<dbReference type="Proteomes" id="UP000290218">
    <property type="component" value="Unassembled WGS sequence"/>
</dbReference>
<protein>
    <submittedName>
        <fullName evidence="2">Uncharacterized protein</fullName>
    </submittedName>
</protein>
<proteinExistence type="predicted"/>
<organism evidence="2 3">
    <name type="scientific">Oleiharenicola lentus</name>
    <dbReference type="NCBI Taxonomy" id="2508720"/>
    <lineage>
        <taxon>Bacteria</taxon>
        <taxon>Pseudomonadati</taxon>
        <taxon>Verrucomicrobiota</taxon>
        <taxon>Opitutia</taxon>
        <taxon>Opitutales</taxon>
        <taxon>Opitutaceae</taxon>
        <taxon>Oleiharenicola</taxon>
    </lineage>
</organism>
<keyword evidence="3" id="KW-1185">Reference proteome</keyword>
<sequence length="191" mass="20900">MTPPRLIPLIRSLSLGAVLLLPVAAFAAKEEVLLDFKRISRDGPEGPVYRCYEYAWNDWNKKIIDLPGKGALIQASSGKGNLGESKTMLKLHKTPIIEIDYVIGNANQAGSLNFKLIDKDGTEWSWPIPLSGLARGADQRLRIDLTKPGTEAKAGKTPGMDLAKLHTWEIIGDWGAAKVEVLLVRVVGFKS</sequence>
<dbReference type="AlphaFoldDB" id="A0A4Q1CB60"/>
<dbReference type="EMBL" id="SDHX01000001">
    <property type="protein sequence ID" value="RXK56132.1"/>
    <property type="molecule type" value="Genomic_DNA"/>
</dbReference>
<accession>A0A4Q1CB60</accession>
<feature type="signal peptide" evidence="1">
    <location>
        <begin position="1"/>
        <end position="27"/>
    </location>
</feature>
<keyword evidence="1" id="KW-0732">Signal</keyword>
<reference evidence="2 3" key="1">
    <citation type="submission" date="2019-01" db="EMBL/GenBank/DDBJ databases">
        <title>Lacunisphaera sp. strain TWA-58.</title>
        <authorList>
            <person name="Chen W.-M."/>
        </authorList>
    </citation>
    <scope>NUCLEOTIDE SEQUENCE [LARGE SCALE GENOMIC DNA]</scope>
    <source>
        <strain evidence="2 3">TWA-58</strain>
    </source>
</reference>
<gene>
    <name evidence="2" type="ORF">ESB00_09735</name>
</gene>
<dbReference type="RefSeq" id="WP_129047498.1">
    <property type="nucleotide sequence ID" value="NZ_SDHX01000001.1"/>
</dbReference>
<evidence type="ECO:0000256" key="1">
    <source>
        <dbReference type="SAM" id="SignalP"/>
    </source>
</evidence>
<evidence type="ECO:0000313" key="3">
    <source>
        <dbReference type="Proteomes" id="UP000290218"/>
    </source>
</evidence>